<reference evidence="1 2" key="1">
    <citation type="journal article" date="2009" name="PLoS Genet.">
        <title>The complete genome and proteome of Laribacter hongkongensis reveal potential mechanisms for adaptations to different temperatures and habitats.</title>
        <authorList>
            <person name="Woo P.C."/>
            <person name="Lau S.K."/>
            <person name="Tse H."/>
            <person name="Teng J.L."/>
            <person name="Curreem S.O."/>
            <person name="Tsang A.K."/>
            <person name="Fan R.Y."/>
            <person name="Wong G.K."/>
            <person name="Huang Y."/>
            <person name="Loman N.J."/>
            <person name="Snyder L.A."/>
            <person name="Cai J.J."/>
            <person name="Huang J.D."/>
            <person name="Mak W."/>
            <person name="Pallen M.J."/>
            <person name="Lok S."/>
            <person name="Yuen K.Y."/>
        </authorList>
    </citation>
    <scope>NUCLEOTIDE SEQUENCE [LARGE SCALE GENOMIC DNA]</scope>
    <source>
        <strain evidence="1 2">HLHK9</strain>
    </source>
</reference>
<protein>
    <submittedName>
        <fullName evidence="1">Uncharacterized protein</fullName>
    </submittedName>
</protein>
<dbReference type="HOGENOM" id="CLU_3008740_0_0_4"/>
<proteinExistence type="predicted"/>
<evidence type="ECO:0000313" key="1">
    <source>
        <dbReference type="EMBL" id="ACO74953.1"/>
    </source>
</evidence>
<name>C1D913_LARHH</name>
<accession>C1D913</accession>
<keyword evidence="2" id="KW-1185">Reference proteome</keyword>
<sequence length="56" mass="6332">MTTHPEKPAGHNRTGFFVACQLQKTLPKQASEARFHLGTFRVQPQTIRSNVRVTIV</sequence>
<dbReference type="STRING" id="557598.LHK_01969"/>
<dbReference type="Proteomes" id="UP000002010">
    <property type="component" value="Chromosome"/>
</dbReference>
<dbReference type="EMBL" id="CP001154">
    <property type="protein sequence ID" value="ACO74953.1"/>
    <property type="molecule type" value="Genomic_DNA"/>
</dbReference>
<evidence type="ECO:0000313" key="2">
    <source>
        <dbReference type="Proteomes" id="UP000002010"/>
    </source>
</evidence>
<gene>
    <name evidence="1" type="ordered locus">LHK_01969</name>
</gene>
<dbReference type="KEGG" id="lhk:LHK_01969"/>
<organism evidence="1 2">
    <name type="scientific">Laribacter hongkongensis (strain HLHK9)</name>
    <dbReference type="NCBI Taxonomy" id="557598"/>
    <lineage>
        <taxon>Bacteria</taxon>
        <taxon>Pseudomonadati</taxon>
        <taxon>Pseudomonadota</taxon>
        <taxon>Betaproteobacteria</taxon>
        <taxon>Neisseriales</taxon>
        <taxon>Aquaspirillaceae</taxon>
        <taxon>Laribacter</taxon>
    </lineage>
</organism>
<dbReference type="AlphaFoldDB" id="C1D913"/>